<sequence length="66" mass="7257">MLNIFFSLFLLGMLVVLCGKAIRRAIHQQQPLNSKEAALLIALSLGCLFALNAGVSAVYKTQLLFY</sequence>
<comment type="caution">
    <text evidence="2">The sequence shown here is derived from an EMBL/GenBank/DDBJ whole genome shotgun (WGS) entry which is preliminary data.</text>
</comment>
<accession>A0A1Q6R9Q1</accession>
<dbReference type="AlphaFoldDB" id="A0A1Q6R9Q1"/>
<keyword evidence="1" id="KW-0472">Membrane</keyword>
<dbReference type="STRING" id="626940.BHW43_01630"/>
<reference evidence="2 3" key="1">
    <citation type="journal article" date="2016" name="Nat. Biotechnol.">
        <title>Measurement of bacterial replication rates in microbial communities.</title>
        <authorList>
            <person name="Brown C.T."/>
            <person name="Olm M.R."/>
            <person name="Thomas B.C."/>
            <person name="Banfield J.F."/>
        </authorList>
    </citation>
    <scope>NUCLEOTIDE SEQUENCE [LARGE SCALE GENOMIC DNA]</scope>
    <source>
        <strain evidence="2">46_33</strain>
    </source>
</reference>
<protein>
    <recommendedName>
        <fullName evidence="4">DUF1146 domain-containing protein</fullName>
    </recommendedName>
</protein>
<gene>
    <name evidence="2" type="ORF">BHW43_01630</name>
</gene>
<feature type="transmembrane region" description="Helical" evidence="1">
    <location>
        <begin position="37"/>
        <end position="59"/>
    </location>
</feature>
<evidence type="ECO:0000313" key="2">
    <source>
        <dbReference type="EMBL" id="OLA39056.1"/>
    </source>
</evidence>
<evidence type="ECO:0000313" key="3">
    <source>
        <dbReference type="Proteomes" id="UP000186777"/>
    </source>
</evidence>
<keyword evidence="1" id="KW-1133">Transmembrane helix</keyword>
<dbReference type="Proteomes" id="UP000186777">
    <property type="component" value="Unassembled WGS sequence"/>
</dbReference>
<organism evidence="2 3">
    <name type="scientific">Phascolarctobacterium succinatutens</name>
    <dbReference type="NCBI Taxonomy" id="626940"/>
    <lineage>
        <taxon>Bacteria</taxon>
        <taxon>Bacillati</taxon>
        <taxon>Bacillota</taxon>
        <taxon>Negativicutes</taxon>
        <taxon>Acidaminococcales</taxon>
        <taxon>Acidaminococcaceae</taxon>
        <taxon>Phascolarctobacterium</taxon>
    </lineage>
</organism>
<dbReference type="RefSeq" id="WP_303679264.1">
    <property type="nucleotide sequence ID" value="NZ_MNTG01000002.1"/>
</dbReference>
<keyword evidence="1" id="KW-0812">Transmembrane</keyword>
<evidence type="ECO:0000256" key="1">
    <source>
        <dbReference type="SAM" id="Phobius"/>
    </source>
</evidence>
<proteinExistence type="predicted"/>
<dbReference type="EMBL" id="MNTG01000002">
    <property type="protein sequence ID" value="OLA39056.1"/>
    <property type="molecule type" value="Genomic_DNA"/>
</dbReference>
<name>A0A1Q6R9Q1_9FIRM</name>
<evidence type="ECO:0008006" key="4">
    <source>
        <dbReference type="Google" id="ProtNLM"/>
    </source>
</evidence>